<comment type="caution">
    <text evidence="3">The sequence shown here is derived from an EMBL/GenBank/DDBJ whole genome shotgun (WGS) entry which is preliminary data.</text>
</comment>
<keyword evidence="1" id="KW-1133">Transmembrane helix</keyword>
<dbReference type="SUPFAM" id="SSF48726">
    <property type="entry name" value="Immunoglobulin"/>
    <property type="match status" value="1"/>
</dbReference>
<dbReference type="InterPro" id="IPR007110">
    <property type="entry name" value="Ig-like_dom"/>
</dbReference>
<feature type="transmembrane region" description="Helical" evidence="1">
    <location>
        <begin position="369"/>
        <end position="397"/>
    </location>
</feature>
<proteinExistence type="predicted"/>
<dbReference type="EMBL" id="JAIZAY010000012">
    <property type="protein sequence ID" value="KAJ8031625.1"/>
    <property type="molecule type" value="Genomic_DNA"/>
</dbReference>
<feature type="transmembrane region" description="Helical" evidence="1">
    <location>
        <begin position="12"/>
        <end position="35"/>
    </location>
</feature>
<keyword evidence="1" id="KW-0812">Transmembrane</keyword>
<evidence type="ECO:0000256" key="1">
    <source>
        <dbReference type="SAM" id="Phobius"/>
    </source>
</evidence>
<dbReference type="Proteomes" id="UP001152320">
    <property type="component" value="Chromosome 12"/>
</dbReference>
<feature type="domain" description="Ig-like" evidence="2">
    <location>
        <begin position="53"/>
        <end position="136"/>
    </location>
</feature>
<accession>A0A9Q1BS31</accession>
<gene>
    <name evidence="3" type="ORF">HOLleu_24875</name>
</gene>
<dbReference type="PROSITE" id="PS50835">
    <property type="entry name" value="IG_LIKE"/>
    <property type="match status" value="1"/>
</dbReference>
<evidence type="ECO:0000313" key="4">
    <source>
        <dbReference type="Proteomes" id="UP001152320"/>
    </source>
</evidence>
<dbReference type="InterPro" id="IPR036179">
    <property type="entry name" value="Ig-like_dom_sf"/>
</dbReference>
<name>A0A9Q1BS31_HOLLE</name>
<evidence type="ECO:0000313" key="3">
    <source>
        <dbReference type="EMBL" id="KAJ8031625.1"/>
    </source>
</evidence>
<keyword evidence="1" id="KW-0472">Membrane</keyword>
<protein>
    <recommendedName>
        <fullName evidence="2">Ig-like domain-containing protein</fullName>
    </recommendedName>
</protein>
<keyword evidence="4" id="KW-1185">Reference proteome</keyword>
<dbReference type="AlphaFoldDB" id="A0A9Q1BS31"/>
<sequence length="548" mass="61365">MCSYDIFVIRSFTFVMLMQSDILFLMCCYVCLTLVRSKSDCKKMYQYRVPLAESKNLTCTMRTTCSRGLWRRDTENKWFLQGRCTDCGDNFAVTTNLPRGLNILHVSNVSENDADIYYCECEYTSYKSNDTFRDIVACFNLTTYQRPDCQLSVGVNGEIFRFYGYNNDEKKKKINVTVNDNVQMNCSHVGKTDCSYLENNGGIVRNQYQERCMFTCVNSKDNMTCKIRLILHSLPPNSLNSSETSPQRQGITLFTTWFTTTSKKSSTATPQDFTSTKLTSFPTPDSSTVFSTDDMQSTEYQPFTSDAETSTILFESTRLLNVPSATIVDTTILTGVSRSAFTQVYITSYRSLATSNTNVTTPNDSSTSVMIISCVILLTSIIAVLFCIHIFCLRIYVDKEEWVNHIYESANNDIQLQGVIQISSNQYEDGGAVLIGACSASSSLKMSTLSLKQINYKSESKRGTTMACEATFCDPMDTLGHGVTSFSEDFIESTKTGCSQDDKFHSVQDSNSEAIGPSNLCLATTATSNASDRPTSPHFYEVVQKFTN</sequence>
<reference evidence="3" key="1">
    <citation type="submission" date="2021-10" db="EMBL/GenBank/DDBJ databases">
        <title>Tropical sea cucumber genome reveals ecological adaptation and Cuvierian tubules defense mechanism.</title>
        <authorList>
            <person name="Chen T."/>
        </authorList>
    </citation>
    <scope>NUCLEOTIDE SEQUENCE</scope>
    <source>
        <strain evidence="3">Nanhai2018</strain>
        <tissue evidence="3">Muscle</tissue>
    </source>
</reference>
<evidence type="ECO:0000259" key="2">
    <source>
        <dbReference type="PROSITE" id="PS50835"/>
    </source>
</evidence>
<organism evidence="3 4">
    <name type="scientific">Holothuria leucospilota</name>
    <name type="common">Black long sea cucumber</name>
    <name type="synonym">Mertensiothuria leucospilota</name>
    <dbReference type="NCBI Taxonomy" id="206669"/>
    <lineage>
        <taxon>Eukaryota</taxon>
        <taxon>Metazoa</taxon>
        <taxon>Echinodermata</taxon>
        <taxon>Eleutherozoa</taxon>
        <taxon>Echinozoa</taxon>
        <taxon>Holothuroidea</taxon>
        <taxon>Aspidochirotacea</taxon>
        <taxon>Aspidochirotida</taxon>
        <taxon>Holothuriidae</taxon>
        <taxon>Holothuria</taxon>
    </lineage>
</organism>